<sequence length="145" mass="15571">MSVRHAGLVALRLRGRWAGALIEGPSGSGKSDLALRCLDAGFRLVADDRTLVWRSEGRLFGRAPDSLAGLIEVRGLDVVAEPHLPFCEILLAARCGEPERIPGPQTLDVLGRELPLVVLAARESSAPAKLSRALARFDGGPDRRM</sequence>
<dbReference type="InterPro" id="IPR011104">
    <property type="entry name" value="Hpr_kin/Pase_C"/>
</dbReference>
<evidence type="ECO:0000313" key="2">
    <source>
        <dbReference type="EMBL" id="RAK53646.1"/>
    </source>
</evidence>
<accession>A0A328AHV2</accession>
<dbReference type="AlphaFoldDB" id="A0A328AHV2"/>
<reference evidence="3" key="1">
    <citation type="submission" date="2018-05" db="EMBL/GenBank/DDBJ databases">
        <authorList>
            <person name="Li X."/>
        </authorList>
    </citation>
    <scope>NUCLEOTIDE SEQUENCE [LARGE SCALE GENOMIC DNA]</scope>
    <source>
        <strain evidence="3">LX32</strain>
    </source>
</reference>
<keyword evidence="3" id="KW-1185">Reference proteome</keyword>
<dbReference type="RefSeq" id="WP_111527398.1">
    <property type="nucleotide sequence ID" value="NZ_JBHRSG010000005.1"/>
</dbReference>
<dbReference type="OrthoDB" id="8326226at2"/>
<dbReference type="CDD" id="cd01918">
    <property type="entry name" value="HprK_C"/>
    <property type="match status" value="1"/>
</dbReference>
<dbReference type="GO" id="GO:0005524">
    <property type="term" value="F:ATP binding"/>
    <property type="evidence" value="ECO:0007669"/>
    <property type="project" value="InterPro"/>
</dbReference>
<name>A0A328AHV2_9CAUL</name>
<dbReference type="GO" id="GO:0006109">
    <property type="term" value="P:regulation of carbohydrate metabolic process"/>
    <property type="evidence" value="ECO:0007669"/>
    <property type="project" value="InterPro"/>
</dbReference>
<dbReference type="Gene3D" id="3.40.50.300">
    <property type="entry name" value="P-loop containing nucleotide triphosphate hydrolases"/>
    <property type="match status" value="1"/>
</dbReference>
<keyword evidence="2" id="KW-0418">Kinase</keyword>
<dbReference type="Proteomes" id="UP000249254">
    <property type="component" value="Unassembled WGS sequence"/>
</dbReference>
<proteinExistence type="predicted"/>
<dbReference type="EMBL" id="QFYQ01000001">
    <property type="protein sequence ID" value="RAK53646.1"/>
    <property type="molecule type" value="Genomic_DNA"/>
</dbReference>
<organism evidence="2 3">
    <name type="scientific">Phenylobacterium soli</name>
    <dbReference type="NCBI Taxonomy" id="2170551"/>
    <lineage>
        <taxon>Bacteria</taxon>
        <taxon>Pseudomonadati</taxon>
        <taxon>Pseudomonadota</taxon>
        <taxon>Alphaproteobacteria</taxon>
        <taxon>Caulobacterales</taxon>
        <taxon>Caulobacteraceae</taxon>
        <taxon>Phenylobacterium</taxon>
    </lineage>
</organism>
<comment type="caution">
    <text evidence="2">The sequence shown here is derived from an EMBL/GenBank/DDBJ whole genome shotgun (WGS) entry which is preliminary data.</text>
</comment>
<protein>
    <submittedName>
        <fullName evidence="2">HPr kinase/phosphorylase</fullName>
    </submittedName>
</protein>
<evidence type="ECO:0000313" key="3">
    <source>
        <dbReference type="Proteomes" id="UP000249254"/>
    </source>
</evidence>
<dbReference type="SUPFAM" id="SSF53795">
    <property type="entry name" value="PEP carboxykinase-like"/>
    <property type="match status" value="1"/>
</dbReference>
<dbReference type="InterPro" id="IPR027417">
    <property type="entry name" value="P-loop_NTPase"/>
</dbReference>
<feature type="domain" description="HPr kinase/phosphorylase C-terminal" evidence="1">
    <location>
        <begin position="18"/>
        <end position="79"/>
    </location>
</feature>
<keyword evidence="2" id="KW-0808">Transferase</keyword>
<evidence type="ECO:0000259" key="1">
    <source>
        <dbReference type="Pfam" id="PF07475"/>
    </source>
</evidence>
<dbReference type="Pfam" id="PF07475">
    <property type="entry name" value="Hpr_kinase_C"/>
    <property type="match status" value="1"/>
</dbReference>
<gene>
    <name evidence="2" type="ORF">DJ017_03440</name>
</gene>
<dbReference type="GO" id="GO:0000155">
    <property type="term" value="F:phosphorelay sensor kinase activity"/>
    <property type="evidence" value="ECO:0007669"/>
    <property type="project" value="InterPro"/>
</dbReference>